<protein>
    <recommendedName>
        <fullName evidence="2">Heterokaryon incompatibility domain-containing protein</fullName>
    </recommendedName>
</protein>
<dbReference type="Proteomes" id="UP000700596">
    <property type="component" value="Unassembled WGS sequence"/>
</dbReference>
<name>A0A9P9D197_9PLEO</name>
<dbReference type="AlphaFoldDB" id="A0A9P9D197"/>
<feature type="region of interest" description="Disordered" evidence="1">
    <location>
        <begin position="132"/>
        <end position="163"/>
    </location>
</feature>
<organism evidence="3 4">
    <name type="scientific">Dendryphion nanum</name>
    <dbReference type="NCBI Taxonomy" id="256645"/>
    <lineage>
        <taxon>Eukaryota</taxon>
        <taxon>Fungi</taxon>
        <taxon>Dikarya</taxon>
        <taxon>Ascomycota</taxon>
        <taxon>Pezizomycotina</taxon>
        <taxon>Dothideomycetes</taxon>
        <taxon>Pleosporomycetidae</taxon>
        <taxon>Pleosporales</taxon>
        <taxon>Torulaceae</taxon>
        <taxon>Dendryphion</taxon>
    </lineage>
</organism>
<comment type="caution">
    <text evidence="3">The sequence shown here is derived from an EMBL/GenBank/DDBJ whole genome shotgun (WGS) entry which is preliminary data.</text>
</comment>
<dbReference type="EMBL" id="JAGMWT010000026">
    <property type="protein sequence ID" value="KAH7110863.1"/>
    <property type="molecule type" value="Genomic_DNA"/>
</dbReference>
<proteinExistence type="predicted"/>
<feature type="compositionally biased region" description="Basic and acidic residues" evidence="1">
    <location>
        <begin position="132"/>
        <end position="156"/>
    </location>
</feature>
<evidence type="ECO:0000256" key="1">
    <source>
        <dbReference type="SAM" id="MobiDB-lite"/>
    </source>
</evidence>
<gene>
    <name evidence="3" type="ORF">B0J11DRAFT_447903</name>
</gene>
<keyword evidence="4" id="KW-1185">Reference proteome</keyword>
<feature type="domain" description="Heterokaryon incompatibility" evidence="2">
    <location>
        <begin position="42"/>
        <end position="149"/>
    </location>
</feature>
<accession>A0A9P9D197</accession>
<reference evidence="3" key="1">
    <citation type="journal article" date="2021" name="Nat. Commun.">
        <title>Genetic determinants of endophytism in the Arabidopsis root mycobiome.</title>
        <authorList>
            <person name="Mesny F."/>
            <person name="Miyauchi S."/>
            <person name="Thiergart T."/>
            <person name="Pickel B."/>
            <person name="Atanasova L."/>
            <person name="Karlsson M."/>
            <person name="Huettel B."/>
            <person name="Barry K.W."/>
            <person name="Haridas S."/>
            <person name="Chen C."/>
            <person name="Bauer D."/>
            <person name="Andreopoulos W."/>
            <person name="Pangilinan J."/>
            <person name="LaButti K."/>
            <person name="Riley R."/>
            <person name="Lipzen A."/>
            <person name="Clum A."/>
            <person name="Drula E."/>
            <person name="Henrissat B."/>
            <person name="Kohler A."/>
            <person name="Grigoriev I.V."/>
            <person name="Martin F.M."/>
            <person name="Hacquard S."/>
        </authorList>
    </citation>
    <scope>NUCLEOTIDE SEQUENCE</scope>
    <source>
        <strain evidence="3">MPI-CAGE-CH-0243</strain>
    </source>
</reference>
<evidence type="ECO:0000313" key="4">
    <source>
        <dbReference type="Proteomes" id="UP000700596"/>
    </source>
</evidence>
<evidence type="ECO:0000259" key="2">
    <source>
        <dbReference type="Pfam" id="PF06985"/>
    </source>
</evidence>
<dbReference type="PANTHER" id="PTHR33112">
    <property type="entry name" value="DOMAIN PROTEIN, PUTATIVE-RELATED"/>
    <property type="match status" value="1"/>
</dbReference>
<dbReference type="Pfam" id="PF06985">
    <property type="entry name" value="HET"/>
    <property type="match status" value="1"/>
</dbReference>
<dbReference type="PANTHER" id="PTHR33112:SF8">
    <property type="entry name" value="HETEROKARYON INCOMPATIBILITY DOMAIN-CONTAINING PROTEIN"/>
    <property type="match status" value="1"/>
</dbReference>
<sequence length="163" mass="19061">STNSPTAFMFAKYWLLRCLKSHRSCQGISESGSELPTRLIDSYRWASDVKPMTGESIAALKQSLPRDILPKLIQDAIIISKELGIQFLWVDVYYIFQDDKEDWMRESQNMHQVYRNSVLTIALNDEPKKDTGIFEPRYERSVRDRSTRRPHGELDSRGWTMQE</sequence>
<dbReference type="OrthoDB" id="2958217at2759"/>
<dbReference type="InterPro" id="IPR010730">
    <property type="entry name" value="HET"/>
</dbReference>
<feature type="non-terminal residue" evidence="3">
    <location>
        <position position="163"/>
    </location>
</feature>
<evidence type="ECO:0000313" key="3">
    <source>
        <dbReference type="EMBL" id="KAH7110863.1"/>
    </source>
</evidence>